<dbReference type="GO" id="GO:0016020">
    <property type="term" value="C:membrane"/>
    <property type="evidence" value="ECO:0007669"/>
    <property type="project" value="TreeGrafter"/>
</dbReference>
<dbReference type="GeneID" id="113703661"/>
<dbReference type="PANTHER" id="PTHR33512">
    <property type="entry name" value="PROTEIN, PUTATIVE (DUF1191)-RELATED"/>
    <property type="match status" value="1"/>
</dbReference>
<feature type="transmembrane region" description="Helical" evidence="1">
    <location>
        <begin position="220"/>
        <end position="246"/>
    </location>
</feature>
<feature type="transmembrane region" description="Helical" evidence="1">
    <location>
        <begin position="7"/>
        <end position="25"/>
    </location>
</feature>
<gene>
    <name evidence="3" type="primary">LOC113703661</name>
</gene>
<dbReference type="PANTHER" id="PTHR33512:SF4">
    <property type="entry name" value="PROTEIN, PUTATIVE (DUF1191)-RELATED"/>
    <property type="match status" value="1"/>
</dbReference>
<name>A0A6P6TTC6_COFAR</name>
<proteinExistence type="predicted"/>
<dbReference type="Proteomes" id="UP001652660">
    <property type="component" value="Chromosome 8e"/>
</dbReference>
<feature type="transmembrane region" description="Helical" evidence="1">
    <location>
        <begin position="117"/>
        <end position="138"/>
    </location>
</feature>
<accession>A0A6P6TTC6</accession>
<dbReference type="AlphaFoldDB" id="A0A6P6TTC6"/>
<dbReference type="RefSeq" id="XP_027080901.1">
    <property type="nucleotide sequence ID" value="XM_027225100.2"/>
</dbReference>
<keyword evidence="1" id="KW-0472">Membrane</keyword>
<evidence type="ECO:0000256" key="1">
    <source>
        <dbReference type="SAM" id="Phobius"/>
    </source>
</evidence>
<keyword evidence="2" id="KW-1185">Reference proteome</keyword>
<sequence>MGLTGRSYYLIWLFLYLYFSLVYSFNESLGESLDAILHDHAFSTLFHGRSHTGALYNASLPPNLAGMKVSVVRLRSRTLWRLGANFSNFAIPSRTLPVPYVRRLLIVYHDLGNLSTYYYNTSGYTLLTSVVGFLVYDASNLSSTSLRKLDLNPMGKPILIQFQDPESPGGTNPRAECATFGAGGNVFLSKMSSPNLCQSRSQGHFSLVTRFKKRPQVWKFWVIGFVLGFVFLVSVGFILGLVLIVLTVKRTREMEREADEGEFLQTFWVDSSKMPRASITRTHPVLENSGRP</sequence>
<reference evidence="2" key="1">
    <citation type="journal article" date="2025" name="Foods">
        <title>Unveiling the Microbial Signatures of Arabica Coffee Cherries: Insights into Ripeness Specific Diversity, Functional Traits, and Implications for Quality and Safety.</title>
        <authorList>
            <consortium name="RefSeq"/>
            <person name="Tenea G.N."/>
            <person name="Cifuentes V."/>
            <person name="Reyes P."/>
            <person name="Cevallos-Vallejos M."/>
        </authorList>
    </citation>
    <scope>NUCLEOTIDE SEQUENCE [LARGE SCALE GENOMIC DNA]</scope>
</reference>
<protein>
    <submittedName>
        <fullName evidence="3">Uncharacterized protein</fullName>
    </submittedName>
</protein>
<keyword evidence="1" id="KW-0812">Transmembrane</keyword>
<dbReference type="Pfam" id="PF06697">
    <property type="entry name" value="DUF1191"/>
    <property type="match status" value="1"/>
</dbReference>
<evidence type="ECO:0000313" key="2">
    <source>
        <dbReference type="Proteomes" id="UP001652660"/>
    </source>
</evidence>
<reference evidence="3" key="2">
    <citation type="submission" date="2025-08" db="UniProtKB">
        <authorList>
            <consortium name="RefSeq"/>
        </authorList>
    </citation>
    <scope>IDENTIFICATION</scope>
    <source>
        <tissue evidence="3">Leaves</tissue>
    </source>
</reference>
<organism evidence="2 3">
    <name type="scientific">Coffea arabica</name>
    <name type="common">Arabian coffee</name>
    <dbReference type="NCBI Taxonomy" id="13443"/>
    <lineage>
        <taxon>Eukaryota</taxon>
        <taxon>Viridiplantae</taxon>
        <taxon>Streptophyta</taxon>
        <taxon>Embryophyta</taxon>
        <taxon>Tracheophyta</taxon>
        <taxon>Spermatophyta</taxon>
        <taxon>Magnoliopsida</taxon>
        <taxon>eudicotyledons</taxon>
        <taxon>Gunneridae</taxon>
        <taxon>Pentapetalae</taxon>
        <taxon>asterids</taxon>
        <taxon>lamiids</taxon>
        <taxon>Gentianales</taxon>
        <taxon>Rubiaceae</taxon>
        <taxon>Ixoroideae</taxon>
        <taxon>Gardenieae complex</taxon>
        <taxon>Bertiereae - Coffeeae clade</taxon>
        <taxon>Coffeeae</taxon>
        <taxon>Coffea</taxon>
    </lineage>
</organism>
<evidence type="ECO:0000313" key="3">
    <source>
        <dbReference type="RefSeq" id="XP_027080901.1"/>
    </source>
</evidence>
<keyword evidence="1" id="KW-1133">Transmembrane helix</keyword>
<dbReference type="OrthoDB" id="768690at2759"/>
<dbReference type="InterPro" id="IPR010605">
    <property type="entry name" value="DUF1191"/>
</dbReference>